<comment type="similarity">
    <text evidence="1 2">Belongs to the complex I subunit 6 family.</text>
</comment>
<dbReference type="NCBIfam" id="NF005168">
    <property type="entry name" value="PRK06638.2-3"/>
    <property type="match status" value="1"/>
</dbReference>
<evidence type="ECO:0000256" key="2">
    <source>
        <dbReference type="RuleBase" id="RU004429"/>
    </source>
</evidence>
<keyword evidence="2" id="KW-0520">NAD</keyword>
<comment type="catalytic activity">
    <reaction evidence="2">
        <text>a quinone + NADH + 5 H(+)(in) = a quinol + NAD(+) + 4 H(+)(out)</text>
        <dbReference type="Rhea" id="RHEA:57888"/>
        <dbReference type="ChEBI" id="CHEBI:15378"/>
        <dbReference type="ChEBI" id="CHEBI:24646"/>
        <dbReference type="ChEBI" id="CHEBI:57540"/>
        <dbReference type="ChEBI" id="CHEBI:57945"/>
        <dbReference type="ChEBI" id="CHEBI:132124"/>
    </reaction>
</comment>
<proteinExistence type="inferred from homology"/>
<evidence type="ECO:0000313" key="3">
    <source>
        <dbReference type="EMBL" id="KUO95255.1"/>
    </source>
</evidence>
<dbReference type="Gene3D" id="1.20.120.1200">
    <property type="entry name" value="NADH-ubiquinone/plastoquinone oxidoreductase chain 6, subunit NuoJ"/>
    <property type="match status" value="1"/>
</dbReference>
<comment type="function">
    <text evidence="2">NDH-1 shuttles electrons from NADH, via FMN and iron-sulfur (Fe-S) centers, to quinones in the respiratory chain. Couples the redox reaction to proton translocation (for every two electrons transferred, four hydrogen ions are translocated across the cytoplasmic membrane), and thus conserves the redox energy in a proton gradient.</text>
</comment>
<dbReference type="InterPro" id="IPR001457">
    <property type="entry name" value="NADH_UbQ/plastoQ_OxRdtase_su6"/>
</dbReference>
<evidence type="ECO:0000256" key="1">
    <source>
        <dbReference type="ARBA" id="ARBA00005698"/>
    </source>
</evidence>
<organism evidence="3 4">
    <name type="scientific">Ferroacidibacillus organovorans</name>
    <dbReference type="NCBI Taxonomy" id="1765683"/>
    <lineage>
        <taxon>Bacteria</taxon>
        <taxon>Bacillati</taxon>
        <taxon>Bacillota</taxon>
        <taxon>Bacilli</taxon>
        <taxon>Bacillales</taxon>
        <taxon>Alicyclobacillaceae</taxon>
        <taxon>Ferroacidibacillus</taxon>
    </lineage>
</organism>
<keyword evidence="2" id="KW-1133">Transmembrane helix</keyword>
<reference evidence="3 4" key="1">
    <citation type="submission" date="2015-12" db="EMBL/GenBank/DDBJ databases">
        <title>Draft genome sequence of Acidibacillus ferrooxidans ITV001, isolated from a chalcopyrite acid mine drainage site in Brazil.</title>
        <authorList>
            <person name="Dall'Agnol H."/>
            <person name="Nancucheo I."/>
            <person name="Johnson B."/>
            <person name="Oliveira R."/>
            <person name="Leite L."/>
            <person name="Pylro V."/>
            <person name="Nunes G.L."/>
            <person name="Tzotzos G."/>
            <person name="Fernandes G.R."/>
            <person name="Dutra J."/>
            <person name="Orellana S.C."/>
            <person name="Oliveira G."/>
        </authorList>
    </citation>
    <scope>NUCLEOTIDE SEQUENCE [LARGE SCALE GENOMIC DNA]</scope>
    <source>
        <strain evidence="4">ITV01</strain>
    </source>
</reference>
<feature type="transmembrane region" description="Helical" evidence="2">
    <location>
        <begin position="102"/>
        <end position="124"/>
    </location>
</feature>
<sequence length="173" mass="18168">MILGVPVTGETVAFFLLSLLIISSGVMVMSLTKVMHTALALGGVFLGVAGVFILLGADFVGVVQILIYAGAITILMVFALMLTQKGDDTGYPGPGKRSVFTLLGVAVFCALLLFVIRGTSWPVATAKVDPFPKPSVVLIAQSLFHTYTVPFELVTLILTAALVGAVVIARKEE</sequence>
<feature type="transmembrane region" description="Helical" evidence="2">
    <location>
        <begin position="12"/>
        <end position="31"/>
    </location>
</feature>
<keyword evidence="2" id="KW-0874">Quinone</keyword>
<dbReference type="RefSeq" id="WP_067717907.1">
    <property type="nucleotide sequence ID" value="NZ_LPVJ01000054.1"/>
</dbReference>
<dbReference type="AlphaFoldDB" id="A0A124IVT4"/>
<keyword evidence="2" id="KW-0812">Transmembrane</keyword>
<gene>
    <name evidence="3" type="ORF">ATW55_14050</name>
</gene>
<dbReference type="InterPro" id="IPR042106">
    <property type="entry name" value="Nuo/plastoQ_OxRdtase_6_NuoJ"/>
</dbReference>
<accession>A0A124IVT4</accession>
<dbReference type="OrthoDB" id="9814997at2"/>
<dbReference type="PANTHER" id="PTHR33269:SF17">
    <property type="entry name" value="NADH-UBIQUINONE OXIDOREDUCTASE CHAIN 6"/>
    <property type="match status" value="1"/>
</dbReference>
<keyword evidence="2" id="KW-1003">Cell membrane</keyword>
<comment type="subcellular location">
    <subcellularLocation>
        <location evidence="2">Cell membrane</location>
        <topology evidence="2">Multi-pass membrane protein</topology>
    </subcellularLocation>
</comment>
<dbReference type="GO" id="GO:0008137">
    <property type="term" value="F:NADH dehydrogenase (ubiquinone) activity"/>
    <property type="evidence" value="ECO:0007669"/>
    <property type="project" value="UniProtKB-UniRule"/>
</dbReference>
<protein>
    <recommendedName>
        <fullName evidence="2">NADH-quinone oxidoreductase subunit J</fullName>
        <ecNumber evidence="2">7.1.1.-</ecNumber>
    </recommendedName>
</protein>
<keyword evidence="4" id="KW-1185">Reference proteome</keyword>
<dbReference type="Pfam" id="PF00499">
    <property type="entry name" value="Oxidored_q3"/>
    <property type="match status" value="1"/>
</dbReference>
<comment type="caution">
    <text evidence="3">The sequence shown here is derived from an EMBL/GenBank/DDBJ whole genome shotgun (WGS) entry which is preliminary data.</text>
</comment>
<dbReference type="PANTHER" id="PTHR33269">
    <property type="entry name" value="NADH-UBIQUINONE OXIDOREDUCTASE CHAIN 6"/>
    <property type="match status" value="1"/>
</dbReference>
<feature type="transmembrane region" description="Helical" evidence="2">
    <location>
        <begin position="63"/>
        <end position="82"/>
    </location>
</feature>
<evidence type="ECO:0000313" key="4">
    <source>
        <dbReference type="Proteomes" id="UP000053557"/>
    </source>
</evidence>
<dbReference type="GO" id="GO:0048038">
    <property type="term" value="F:quinone binding"/>
    <property type="evidence" value="ECO:0007669"/>
    <property type="project" value="UniProtKB-UniRule"/>
</dbReference>
<dbReference type="EC" id="7.1.1.-" evidence="2"/>
<feature type="transmembrane region" description="Helical" evidence="2">
    <location>
        <begin position="144"/>
        <end position="169"/>
    </location>
</feature>
<dbReference type="EMBL" id="LPVJ01000054">
    <property type="protein sequence ID" value="KUO95255.1"/>
    <property type="molecule type" value="Genomic_DNA"/>
</dbReference>
<name>A0A124IVT4_9BACL</name>
<keyword evidence="2" id="KW-0472">Membrane</keyword>
<dbReference type="GO" id="GO:0005886">
    <property type="term" value="C:plasma membrane"/>
    <property type="evidence" value="ECO:0007669"/>
    <property type="project" value="UniProtKB-SubCell"/>
</dbReference>
<feature type="transmembrane region" description="Helical" evidence="2">
    <location>
        <begin position="38"/>
        <end position="57"/>
    </location>
</feature>
<dbReference type="Proteomes" id="UP000053557">
    <property type="component" value="Unassembled WGS sequence"/>
</dbReference>